<feature type="zinc finger region" description="C3H1-type" evidence="2">
    <location>
        <begin position="604"/>
        <end position="632"/>
    </location>
</feature>
<dbReference type="InterPro" id="IPR017923">
    <property type="entry name" value="TFIIS_N"/>
</dbReference>
<keyword evidence="2" id="KW-0863">Zinc-finger</keyword>
<dbReference type="GO" id="GO:0005634">
    <property type="term" value="C:nucleus"/>
    <property type="evidence" value="ECO:0007669"/>
    <property type="project" value="UniProtKB-SubCell"/>
</dbReference>
<feature type="region of interest" description="Disordered" evidence="3">
    <location>
        <begin position="636"/>
        <end position="667"/>
    </location>
</feature>
<feature type="region of interest" description="Disordered" evidence="3">
    <location>
        <begin position="535"/>
        <end position="607"/>
    </location>
</feature>
<evidence type="ECO:0000313" key="6">
    <source>
        <dbReference type="EMBL" id="TMW64217.1"/>
    </source>
</evidence>
<organism evidence="6 7">
    <name type="scientific">Pythium oligandrum</name>
    <name type="common">Mycoparasitic fungus</name>
    <dbReference type="NCBI Taxonomy" id="41045"/>
    <lineage>
        <taxon>Eukaryota</taxon>
        <taxon>Sar</taxon>
        <taxon>Stramenopiles</taxon>
        <taxon>Oomycota</taxon>
        <taxon>Peronosporomycetes</taxon>
        <taxon>Pythiales</taxon>
        <taxon>Pythiaceae</taxon>
        <taxon>Pythium</taxon>
    </lineage>
</organism>
<dbReference type="SUPFAM" id="SSF47676">
    <property type="entry name" value="Conserved domain common to transcription factors TFIIS, elongin A, CRSP70"/>
    <property type="match status" value="1"/>
</dbReference>
<comment type="subcellular location">
    <subcellularLocation>
        <location evidence="1">Nucleus</location>
    </subcellularLocation>
</comment>
<dbReference type="OrthoDB" id="70632at2759"/>
<evidence type="ECO:0000256" key="3">
    <source>
        <dbReference type="SAM" id="MobiDB-lite"/>
    </source>
</evidence>
<dbReference type="GO" id="GO:0072357">
    <property type="term" value="C:PTW/PP1 phosphatase complex"/>
    <property type="evidence" value="ECO:0007669"/>
    <property type="project" value="TreeGrafter"/>
</dbReference>
<dbReference type="InterPro" id="IPR000571">
    <property type="entry name" value="Znf_CCCH"/>
</dbReference>
<dbReference type="PROSITE" id="PS51319">
    <property type="entry name" value="TFIIS_N"/>
    <property type="match status" value="1"/>
</dbReference>
<keyword evidence="2" id="KW-0479">Metal-binding</keyword>
<comment type="caution">
    <text evidence="6">The sequence shown here is derived from an EMBL/GenBank/DDBJ whole genome shotgun (WGS) entry which is preliminary data.</text>
</comment>
<dbReference type="EMBL" id="SPLM01000040">
    <property type="protein sequence ID" value="TMW64217.1"/>
    <property type="molecule type" value="Genomic_DNA"/>
</dbReference>
<accession>A0A8K1FLV4</accession>
<evidence type="ECO:0000313" key="7">
    <source>
        <dbReference type="Proteomes" id="UP000794436"/>
    </source>
</evidence>
<dbReference type="PROSITE" id="PS50103">
    <property type="entry name" value="ZF_C3H1"/>
    <property type="match status" value="1"/>
</dbReference>
<evidence type="ECO:0000259" key="5">
    <source>
        <dbReference type="PROSITE" id="PS51319"/>
    </source>
</evidence>
<reference evidence="6" key="1">
    <citation type="submission" date="2019-03" db="EMBL/GenBank/DDBJ databases">
        <title>Long read genome sequence of the mycoparasitic Pythium oligandrum ATCC 38472 isolated from sugarbeet rhizosphere.</title>
        <authorList>
            <person name="Gaulin E."/>
        </authorList>
    </citation>
    <scope>NUCLEOTIDE SEQUENCE</scope>
    <source>
        <strain evidence="6">ATCC 38472_TT</strain>
    </source>
</reference>
<protein>
    <recommendedName>
        <fullName evidence="8">Serine/threonine-protein phosphatase 1 regulatory subunit 10</fullName>
    </recommendedName>
</protein>
<dbReference type="Pfam" id="PF08711">
    <property type="entry name" value="Med26"/>
    <property type="match status" value="1"/>
</dbReference>
<feature type="region of interest" description="Disordered" evidence="3">
    <location>
        <begin position="263"/>
        <end position="309"/>
    </location>
</feature>
<dbReference type="GO" id="GO:0008157">
    <property type="term" value="F:protein phosphatase 1 binding"/>
    <property type="evidence" value="ECO:0007669"/>
    <property type="project" value="TreeGrafter"/>
</dbReference>
<feature type="domain" description="TFIIS N-terminal" evidence="5">
    <location>
        <begin position="101"/>
        <end position="175"/>
    </location>
</feature>
<dbReference type="InterPro" id="IPR035441">
    <property type="entry name" value="TFIIS/LEDGF_dom_sf"/>
</dbReference>
<evidence type="ECO:0000256" key="2">
    <source>
        <dbReference type="PROSITE-ProRule" id="PRU00723"/>
    </source>
</evidence>
<dbReference type="Proteomes" id="UP000794436">
    <property type="component" value="Unassembled WGS sequence"/>
</dbReference>
<feature type="region of interest" description="Disordered" evidence="3">
    <location>
        <begin position="452"/>
        <end position="474"/>
    </location>
</feature>
<feature type="domain" description="C3H1-type" evidence="4">
    <location>
        <begin position="604"/>
        <end position="632"/>
    </location>
</feature>
<feature type="compositionally biased region" description="Low complexity" evidence="3">
    <location>
        <begin position="263"/>
        <end position="275"/>
    </location>
</feature>
<gene>
    <name evidence="6" type="ORF">Poli38472_012839</name>
</gene>
<feature type="compositionally biased region" description="Gly residues" evidence="3">
    <location>
        <begin position="641"/>
        <end position="658"/>
    </location>
</feature>
<proteinExistence type="predicted"/>
<keyword evidence="2" id="KW-0862">Zinc</keyword>
<evidence type="ECO:0000256" key="1">
    <source>
        <dbReference type="PROSITE-ProRule" id="PRU00649"/>
    </source>
</evidence>
<name>A0A8K1FLV4_PYTOL</name>
<feature type="region of interest" description="Disordered" evidence="3">
    <location>
        <begin position="182"/>
        <end position="248"/>
    </location>
</feature>
<feature type="compositionally biased region" description="Low complexity" evidence="3">
    <location>
        <begin position="282"/>
        <end position="292"/>
    </location>
</feature>
<dbReference type="PANTHER" id="PTHR46557:SF1">
    <property type="entry name" value="SERINE_THREONINE-PROTEIN PHOSPHATASE 1 REGULATORY SUBUNIT 10"/>
    <property type="match status" value="1"/>
</dbReference>
<feature type="compositionally biased region" description="Low complexity" evidence="3">
    <location>
        <begin position="195"/>
        <end position="218"/>
    </location>
</feature>
<keyword evidence="1" id="KW-0539">Nucleus</keyword>
<sequence>MQAQVTAVVPDVLKQLIWEPAAVNETQPVNPTETALMPLIDDKLQVRSVAHIPKFLQVLLQARTEADEALVLVILRATATSSDVKLAKACTSAFEKCDGLKVAMKWLTEAVEWNYNDLLVLLLEVLKTLPVQLASITAARINEPIVKLRKTAQEEKVRRAAQDLLKHWRSRFTEKEKANKAAAAAAAEKTKAETKPVASATPTVSSTMTSTPRTASDAALKDAKPLKKRPIKRIGSSNTTTPAKPSGLIGNLMQRKTAKDAAAAAAAASSSSSSTKLKDNSTDSSESMNASSESKDEEPMMQLPTITSFNAEKSTVTAKASKRIRWADESGSELVKVKLIESWRDMIHYQPHEESFKDAKLREHADERLAMKSHKEREAFHVVVAHEWSLPAMVKLPEQLAPRREPVNSEEAAAQSARTRREMEFLVLDGEVPPVSPKEWTRANEPHRGAPFEIPLSDVASGAPATPAEPMETAEERALREALGPLQRSTIALLMENEDVLPQVYEEAQRNNNHIPDGRVLEIIDYRRRQQHQRYNAPPQQGGYAYGGAYNGPPPQANGYDYPPRGFHNGPPPGSLKRKAPGPNGGGILADAPPPKRLPKRGPNGAPPQCMYFMSPNGCKHGHLCQFAHDGPNNEYSQGYPQGGGRFGPPGGGMGMRGGMRSMRGGR</sequence>
<dbReference type="AlphaFoldDB" id="A0A8K1FLV4"/>
<dbReference type="GO" id="GO:0000785">
    <property type="term" value="C:chromatin"/>
    <property type="evidence" value="ECO:0007669"/>
    <property type="project" value="TreeGrafter"/>
</dbReference>
<keyword evidence="7" id="KW-1185">Reference proteome</keyword>
<dbReference type="PANTHER" id="PTHR46557">
    <property type="entry name" value="SERINE/THREONINE-PROTEIN PHOSPHATASE 1 REGULATORY SUBUNIT 10-RELATED"/>
    <property type="match status" value="1"/>
</dbReference>
<dbReference type="GO" id="GO:0008270">
    <property type="term" value="F:zinc ion binding"/>
    <property type="evidence" value="ECO:0007669"/>
    <property type="project" value="UniProtKB-KW"/>
</dbReference>
<evidence type="ECO:0000259" key="4">
    <source>
        <dbReference type="PROSITE" id="PS50103"/>
    </source>
</evidence>
<evidence type="ECO:0008006" key="8">
    <source>
        <dbReference type="Google" id="ProtNLM"/>
    </source>
</evidence>
<dbReference type="Gene3D" id="1.20.930.10">
    <property type="entry name" value="Conserved domain common to transcription factors TFIIS, elongin A, CRSP70"/>
    <property type="match status" value="1"/>
</dbReference>